<feature type="chain" id="PRO_5039027615" description="Glycine zipper domain-containing protein" evidence="1">
    <location>
        <begin position="30"/>
        <end position="256"/>
    </location>
</feature>
<keyword evidence="3" id="KW-1185">Reference proteome</keyword>
<dbReference type="Proteomes" id="UP000432464">
    <property type="component" value="Unassembled WGS sequence"/>
</dbReference>
<gene>
    <name evidence="2" type="ORF">GLP40_28385</name>
</gene>
<evidence type="ECO:0000256" key="1">
    <source>
        <dbReference type="SAM" id="SignalP"/>
    </source>
</evidence>
<name>A0A6I3L495_9NOCA</name>
<sequence>MTRRYRESKTSASRRALLPIVGAIPLAVAVTCFSATGDAAARPSVPAPAPFEQLWIASGGMPGGDSMVHGASQMIPHAEVTRAINSQNLYAPEPSEVGAFSIPAPESVPDIVLDQAKDAAAATNASIGSGLHSVDDNYSDRVTRMTVDGGNTGLVIGAAVGAIPGAVVGAVPGAIIGGVIGAIVGGIGGGLVMAVPTLGVGAPLGAAGGALAGAGVGAVVGGVLGGAVTAIPCGLIGGAVGYALGAATGLGNGMQN</sequence>
<dbReference type="RefSeq" id="WP_154791100.1">
    <property type="nucleotide sequence ID" value="NZ_WMBB01000016.1"/>
</dbReference>
<evidence type="ECO:0008006" key="4">
    <source>
        <dbReference type="Google" id="ProtNLM"/>
    </source>
</evidence>
<proteinExistence type="predicted"/>
<accession>A0A6I3L495</accession>
<feature type="signal peptide" evidence="1">
    <location>
        <begin position="1"/>
        <end position="29"/>
    </location>
</feature>
<evidence type="ECO:0000313" key="2">
    <source>
        <dbReference type="EMBL" id="MTE16667.1"/>
    </source>
</evidence>
<reference evidence="2 3" key="1">
    <citation type="submission" date="2019-11" db="EMBL/GenBank/DDBJ databases">
        <title>Nocardia sp. nov. CT2-14 isolated from soil.</title>
        <authorList>
            <person name="Kanchanasin P."/>
            <person name="Tanasupawat S."/>
            <person name="Yuki M."/>
            <person name="Kudo T."/>
        </authorList>
    </citation>
    <scope>NUCLEOTIDE SEQUENCE [LARGE SCALE GENOMIC DNA]</scope>
    <source>
        <strain evidence="2 3">CT2-14</strain>
    </source>
</reference>
<organism evidence="2 3">
    <name type="scientific">Nocardia aurantiaca</name>
    <dbReference type="NCBI Taxonomy" id="2675850"/>
    <lineage>
        <taxon>Bacteria</taxon>
        <taxon>Bacillati</taxon>
        <taxon>Actinomycetota</taxon>
        <taxon>Actinomycetes</taxon>
        <taxon>Mycobacteriales</taxon>
        <taxon>Nocardiaceae</taxon>
        <taxon>Nocardia</taxon>
    </lineage>
</organism>
<evidence type="ECO:0000313" key="3">
    <source>
        <dbReference type="Proteomes" id="UP000432464"/>
    </source>
</evidence>
<protein>
    <recommendedName>
        <fullName evidence="4">Glycine zipper domain-containing protein</fullName>
    </recommendedName>
</protein>
<dbReference type="EMBL" id="WMBB01000016">
    <property type="protein sequence ID" value="MTE16667.1"/>
    <property type="molecule type" value="Genomic_DNA"/>
</dbReference>
<dbReference type="AlphaFoldDB" id="A0A6I3L495"/>
<keyword evidence="1" id="KW-0732">Signal</keyword>
<comment type="caution">
    <text evidence="2">The sequence shown here is derived from an EMBL/GenBank/DDBJ whole genome shotgun (WGS) entry which is preliminary data.</text>
</comment>